<dbReference type="AlphaFoldDB" id="X1B4D5"/>
<gene>
    <name evidence="1" type="ORF">S01H4_23132</name>
</gene>
<dbReference type="EMBL" id="BART01010698">
    <property type="protein sequence ID" value="GAG89925.1"/>
    <property type="molecule type" value="Genomic_DNA"/>
</dbReference>
<reference evidence="1" key="1">
    <citation type="journal article" date="2014" name="Front. Microbiol.">
        <title>High frequency of phylogenetically diverse reductive dehalogenase-homologous genes in deep subseafloor sedimentary metagenomes.</title>
        <authorList>
            <person name="Kawai M."/>
            <person name="Futagami T."/>
            <person name="Toyoda A."/>
            <person name="Takaki Y."/>
            <person name="Nishi S."/>
            <person name="Hori S."/>
            <person name="Arai W."/>
            <person name="Tsubouchi T."/>
            <person name="Morono Y."/>
            <person name="Uchiyama I."/>
            <person name="Ito T."/>
            <person name="Fujiyama A."/>
            <person name="Inagaki F."/>
            <person name="Takami H."/>
        </authorList>
    </citation>
    <scope>NUCLEOTIDE SEQUENCE</scope>
    <source>
        <strain evidence="1">Expedition CK06-06</strain>
    </source>
</reference>
<feature type="non-terminal residue" evidence="1">
    <location>
        <position position="68"/>
    </location>
</feature>
<protein>
    <submittedName>
        <fullName evidence="1">Uncharacterized protein</fullName>
    </submittedName>
</protein>
<evidence type="ECO:0000313" key="1">
    <source>
        <dbReference type="EMBL" id="GAG89925.1"/>
    </source>
</evidence>
<comment type="caution">
    <text evidence="1">The sequence shown here is derived from an EMBL/GenBank/DDBJ whole genome shotgun (WGS) entry which is preliminary data.</text>
</comment>
<accession>X1B4D5</accession>
<sequence length="68" mass="8075">MREPNFNDMLKVLNKEKPERPTLFEFFLHERLYEKLSGLKLNGNLLNDSRVYIKAYKNAGYDYTTVMG</sequence>
<name>X1B4D5_9ZZZZ</name>
<organism evidence="1">
    <name type="scientific">marine sediment metagenome</name>
    <dbReference type="NCBI Taxonomy" id="412755"/>
    <lineage>
        <taxon>unclassified sequences</taxon>
        <taxon>metagenomes</taxon>
        <taxon>ecological metagenomes</taxon>
    </lineage>
</organism>
<proteinExistence type="predicted"/>